<evidence type="ECO:0000313" key="3">
    <source>
        <dbReference type="Proteomes" id="UP000076858"/>
    </source>
</evidence>
<sequence length="253" mass="28673">MTNALGSKVKIHEVGNFCYVILNIPPLENSCQKNIFPFALVKTKHLKEQGFDFVIEQFMKELLILESDEGMLLDIPHRPGFRVHGTLVSFCADTKGAHEIGGFMSPSAKKFCRVCHISRNEIRDHGTTDNVVLRTKQSLDYQAQDALDNFPSGDPSTGVKEGVGPFLLKLCLKEWNINKKEYGLNAACLNERFASFHYGRYDSTNKPSPRFTDANLKEEEYLKMTHTMVCYFCLFQFVISSLLPLSQLHIVIS</sequence>
<dbReference type="AlphaFoldDB" id="A0A164WRY2"/>
<organism evidence="2 3">
    <name type="scientific">Daphnia magna</name>
    <dbReference type="NCBI Taxonomy" id="35525"/>
    <lineage>
        <taxon>Eukaryota</taxon>
        <taxon>Metazoa</taxon>
        <taxon>Ecdysozoa</taxon>
        <taxon>Arthropoda</taxon>
        <taxon>Crustacea</taxon>
        <taxon>Branchiopoda</taxon>
        <taxon>Diplostraca</taxon>
        <taxon>Cladocera</taxon>
        <taxon>Anomopoda</taxon>
        <taxon>Daphniidae</taxon>
        <taxon>Daphnia</taxon>
    </lineage>
</organism>
<feature type="transmembrane region" description="Helical" evidence="1">
    <location>
        <begin position="229"/>
        <end position="252"/>
    </location>
</feature>
<gene>
    <name evidence="2" type="ORF">APZ42_021336</name>
</gene>
<proteinExistence type="predicted"/>
<reference evidence="2 3" key="1">
    <citation type="submission" date="2016-03" db="EMBL/GenBank/DDBJ databases">
        <title>EvidentialGene: Evidence-directed Construction of Genes on Genomes.</title>
        <authorList>
            <person name="Gilbert D.G."/>
            <person name="Choi J.-H."/>
            <person name="Mockaitis K."/>
            <person name="Colbourne J."/>
            <person name="Pfrender M."/>
        </authorList>
    </citation>
    <scope>NUCLEOTIDE SEQUENCE [LARGE SCALE GENOMIC DNA]</scope>
    <source>
        <strain evidence="2 3">Xinb3</strain>
        <tissue evidence="2">Complete organism</tissue>
    </source>
</reference>
<keyword evidence="1" id="KW-0472">Membrane</keyword>
<evidence type="ECO:0000313" key="2">
    <source>
        <dbReference type="EMBL" id="KZS13517.1"/>
    </source>
</evidence>
<keyword evidence="1" id="KW-0812">Transmembrane</keyword>
<evidence type="ECO:0000256" key="1">
    <source>
        <dbReference type="SAM" id="Phobius"/>
    </source>
</evidence>
<accession>A0A164WRY2</accession>
<dbReference type="OrthoDB" id="6780149at2759"/>
<comment type="caution">
    <text evidence="2">The sequence shown here is derived from an EMBL/GenBank/DDBJ whole genome shotgun (WGS) entry which is preliminary data.</text>
</comment>
<dbReference type="Proteomes" id="UP000076858">
    <property type="component" value="Unassembled WGS sequence"/>
</dbReference>
<keyword evidence="1" id="KW-1133">Transmembrane helix</keyword>
<protein>
    <submittedName>
        <fullName evidence="2">Uncharacterized protein</fullName>
    </submittedName>
</protein>
<dbReference type="EMBL" id="LRGB01001117">
    <property type="protein sequence ID" value="KZS13517.1"/>
    <property type="molecule type" value="Genomic_DNA"/>
</dbReference>
<name>A0A164WRY2_9CRUS</name>
<dbReference type="STRING" id="35525.A0A164WRY2"/>
<keyword evidence="3" id="KW-1185">Reference proteome</keyword>